<dbReference type="AlphaFoldDB" id="A0A3B0MEZ4"/>
<name>A0A3B0MEZ4_THEAN</name>
<feature type="chain" id="PRO_5036335353" description="SfiI-subtelomeric related protein family member" evidence="1">
    <location>
        <begin position="23"/>
        <end position="965"/>
    </location>
</feature>
<sequence>MKNTYTFLLYLGIGLFVLSSNCFELDIGQISKYRKGGNEINVTRDENNFYKHQPYEPFLLKELYYDDELIYFDPLLTSDQLLISASVLWVSDNPTVIHLNLEKSTIMLLNENKSSLSVEAIFSGGNISNINHKFHPGSDNAVDIDIKQTQNYTSNSLNVSVNQLHLSGNGLEKFVLRYYDLGSYKLNNLKYGNDDLKTVTETSTPNKEVILEVPNKEQVYGVYVYSYNDFPLMIELVYTYNKRLYYGNCTVRKWHKLLMVPLNDPSYYENLLNKLNYYACKNGFKITIDADRKAEEDQGYYDIDNYCLGPNGVEPVLNRLDLKLIKHGEHYSCNIHKALNDRKFFTDNLYYENSIFELQNLPKKIDCIRVYRIKDTKPCLITIVSKNSMLYYKREGDSWKYLNTDENLTDINNEFNEKINVLLYEFDPDEKCEENLIDHEWKKEPKLNLNEETVKSLPDNVTIKVQGDETYEMPTLKYDNKQLKSKILKRFQFDIYSYMDGKQKSCLIINGDLESKIVVETKPFRALIAIYYDGRPIIEFEKEDVLIHKAIYFYDKNNHDMNVYLYTNSLYVYHFRNNYYKYDYRWELVSKEPVTLADSHQTNQNLINYFEQVKRLNTADTQKPKEITVTNEAIDLMTNEEVAILTRNYAKENIDTIKRDQSKNIDTEREIDISKLNPSSCTNKFGYFKIIKENEKKILELTDTLNHFVKLIEYSKEDDELNLYLYTNTLYVFRFQKKPNDNEWKFIILQPVMCLYKNVSEPLKPYFTKMNEINKFDYNVDIYEEVLNLLPLRAEIITNKNRKYVINSIKQTLPLLKENKIKKIIFDAYYDYSDHYWDYDLQKYVKSMNLTRVGYYDSEAEVVGDHVINNIKWYSYNVLNVSPEDMSNFLIVEYFYNDEIYNIYAYSNTLYEYHATRRYGYDYYYKWKISKEPVQIVKETLAEKDLRDLKRYYKLTINLNVFDFV</sequence>
<evidence type="ECO:0000313" key="2">
    <source>
        <dbReference type="EMBL" id="SVP88204.1"/>
    </source>
</evidence>
<keyword evidence="1" id="KW-0732">Signal</keyword>
<evidence type="ECO:0000256" key="1">
    <source>
        <dbReference type="SAM" id="SignalP"/>
    </source>
</evidence>
<proteinExistence type="predicted"/>
<organism evidence="2">
    <name type="scientific">Theileria annulata</name>
    <dbReference type="NCBI Taxonomy" id="5874"/>
    <lineage>
        <taxon>Eukaryota</taxon>
        <taxon>Sar</taxon>
        <taxon>Alveolata</taxon>
        <taxon>Apicomplexa</taxon>
        <taxon>Aconoidasida</taxon>
        <taxon>Piroplasmida</taxon>
        <taxon>Theileriidae</taxon>
        <taxon>Theileria</taxon>
    </lineage>
</organism>
<feature type="signal peptide" evidence="1">
    <location>
        <begin position="1"/>
        <end position="22"/>
    </location>
</feature>
<dbReference type="EMBL" id="UIVS01000001">
    <property type="protein sequence ID" value="SVP89382.1"/>
    <property type="molecule type" value="Genomic_DNA"/>
</dbReference>
<dbReference type="EMBL" id="UIVT01000001">
    <property type="protein sequence ID" value="SVP88204.1"/>
    <property type="molecule type" value="Genomic_DNA"/>
</dbReference>
<evidence type="ECO:0008006" key="4">
    <source>
        <dbReference type="Google" id="ProtNLM"/>
    </source>
</evidence>
<gene>
    <name evidence="2" type="ORF">TAT_000007300</name>
    <name evidence="3" type="ORF">TAV_000007100</name>
</gene>
<accession>A0A3B0MEZ4</accession>
<dbReference type="VEuPathDB" id="PiroplasmaDB:TA19170"/>
<evidence type="ECO:0000313" key="3">
    <source>
        <dbReference type="EMBL" id="SVP89382.1"/>
    </source>
</evidence>
<protein>
    <recommendedName>
        <fullName evidence="4">SfiI-subtelomeric related protein family member</fullName>
    </recommendedName>
</protein>
<reference evidence="2" key="1">
    <citation type="submission" date="2018-07" db="EMBL/GenBank/DDBJ databases">
        <authorList>
            <person name="Quirk P.G."/>
            <person name="Krulwich T.A."/>
        </authorList>
    </citation>
    <scope>NUCLEOTIDE SEQUENCE</scope>
    <source>
        <strain evidence="2">Anand</strain>
    </source>
</reference>